<proteinExistence type="predicted"/>
<organism evidence="2">
    <name type="scientific">Acanthamoeba polyphaga mimivirus</name>
    <name type="common">APMV</name>
    <dbReference type="NCBI Taxonomy" id="212035"/>
    <lineage>
        <taxon>Viruses</taxon>
        <taxon>Varidnaviria</taxon>
        <taxon>Bamfordvirae</taxon>
        <taxon>Nucleocytoviricota</taxon>
        <taxon>Megaviricetes</taxon>
        <taxon>Imitervirales</taxon>
        <taxon>Mimiviridae</taxon>
        <taxon>Megamimivirinae</taxon>
        <taxon>Mimivirus</taxon>
        <taxon>Mimivirus bradfordmassiliense</taxon>
    </lineage>
</organism>
<dbReference type="PANTHER" id="PTHR37304">
    <property type="entry name" value="MEMBRANE PROTEIN-RELATED"/>
    <property type="match status" value="1"/>
</dbReference>
<sequence>MALDENWSNKLLIISVILVVIGALNWGWIGITSNNLVASLNNATFRSETLERIIYILVGLAGLYLLFNIGSLWKM</sequence>
<feature type="transmembrane region" description="Helical" evidence="1">
    <location>
        <begin position="53"/>
        <end position="73"/>
    </location>
</feature>
<dbReference type="PANTHER" id="PTHR37304:SF1">
    <property type="entry name" value="MEMBRANE PROTEIN"/>
    <property type="match status" value="1"/>
</dbReference>
<name>A0A2L2DKC6_MIMIV</name>
<keyword evidence="1" id="KW-0472">Membrane</keyword>
<accession>A0A2L2DKC6</accession>
<keyword evidence="1" id="KW-1133">Transmembrane helix</keyword>
<dbReference type="EMBL" id="MG602507">
    <property type="protein sequence ID" value="AVG46606.1"/>
    <property type="molecule type" value="Genomic_DNA"/>
</dbReference>
<protein>
    <submittedName>
        <fullName evidence="2">DUF378 domain-containing</fullName>
    </submittedName>
</protein>
<dbReference type="Proteomes" id="UP000280369">
    <property type="component" value="Segment"/>
</dbReference>
<evidence type="ECO:0000256" key="1">
    <source>
        <dbReference type="SAM" id="Phobius"/>
    </source>
</evidence>
<organismHost>
    <name type="scientific">Acanthamoeba polyphaga</name>
    <name type="common">Amoeba</name>
    <dbReference type="NCBI Taxonomy" id="5757"/>
</organismHost>
<feature type="transmembrane region" description="Helical" evidence="1">
    <location>
        <begin position="12"/>
        <end position="33"/>
    </location>
</feature>
<reference evidence="2" key="1">
    <citation type="journal article" date="2017" name="Front. Microbiol.">
        <title>Genome Characterization of the First Mimiviruses of Lineage C Isolated in Brazil.</title>
        <authorList>
            <person name="Assis F.L."/>
            <person name="Franco-Luiz A.P.M."/>
            <person name="Dos Santos R.N."/>
            <person name="Campos F.S."/>
            <person name="Dornas F.P."/>
            <person name="Borato P.V.M."/>
            <person name="Franco A.C."/>
            <person name="Abrahao J.S."/>
            <person name="Colson P."/>
            <person name="Scola B."/>
        </authorList>
    </citation>
    <scope>NUCLEOTIDE SEQUENCE [LARGE SCALE GENOMIC DNA]</scope>
</reference>
<evidence type="ECO:0000313" key="2">
    <source>
        <dbReference type="EMBL" id="AVG46606.1"/>
    </source>
</evidence>
<dbReference type="InterPro" id="IPR007211">
    <property type="entry name" value="DUF378"/>
</dbReference>
<dbReference type="Pfam" id="PF04070">
    <property type="entry name" value="DUF378"/>
    <property type="match status" value="1"/>
</dbReference>
<keyword evidence="1" id="KW-0812">Transmembrane</keyword>